<dbReference type="InterPro" id="IPR011333">
    <property type="entry name" value="SKP1/BTB/POZ_sf"/>
</dbReference>
<dbReference type="Gene3D" id="3.30.710.10">
    <property type="entry name" value="Potassium Channel Kv1.1, Chain A"/>
    <property type="match status" value="1"/>
</dbReference>
<dbReference type="EMBL" id="JAWWNJ010000034">
    <property type="protein sequence ID" value="KAK7024852.1"/>
    <property type="molecule type" value="Genomic_DNA"/>
</dbReference>
<proteinExistence type="predicted"/>
<dbReference type="InterPro" id="IPR000210">
    <property type="entry name" value="BTB/POZ_dom"/>
</dbReference>
<evidence type="ECO:0000259" key="1">
    <source>
        <dbReference type="PROSITE" id="PS50097"/>
    </source>
</evidence>
<dbReference type="PROSITE" id="PS50097">
    <property type="entry name" value="BTB"/>
    <property type="match status" value="1"/>
</dbReference>
<protein>
    <submittedName>
        <fullName evidence="2">BTB domain-containing protein</fullName>
    </submittedName>
</protein>
<dbReference type="AlphaFoldDB" id="A0AAW0BFK1"/>
<dbReference type="SUPFAM" id="SSF54695">
    <property type="entry name" value="POZ domain"/>
    <property type="match status" value="1"/>
</dbReference>
<dbReference type="SMART" id="SM00225">
    <property type="entry name" value="BTB"/>
    <property type="match status" value="1"/>
</dbReference>
<evidence type="ECO:0000313" key="2">
    <source>
        <dbReference type="EMBL" id="KAK7024852.1"/>
    </source>
</evidence>
<name>A0AAW0BFK1_9AGAR</name>
<feature type="domain" description="BTB" evidence="1">
    <location>
        <begin position="23"/>
        <end position="97"/>
    </location>
</feature>
<gene>
    <name evidence="2" type="ORF">R3P38DRAFT_2951449</name>
</gene>
<dbReference type="Pfam" id="PF00651">
    <property type="entry name" value="BTB"/>
    <property type="match status" value="1"/>
</dbReference>
<keyword evidence="3" id="KW-1185">Reference proteome</keyword>
<dbReference type="CDD" id="cd18186">
    <property type="entry name" value="BTB_POZ_ZBTB_KLHL-like"/>
    <property type="match status" value="1"/>
</dbReference>
<organism evidence="2 3">
    <name type="scientific">Favolaschia claudopus</name>
    <dbReference type="NCBI Taxonomy" id="2862362"/>
    <lineage>
        <taxon>Eukaryota</taxon>
        <taxon>Fungi</taxon>
        <taxon>Dikarya</taxon>
        <taxon>Basidiomycota</taxon>
        <taxon>Agaricomycotina</taxon>
        <taxon>Agaricomycetes</taxon>
        <taxon>Agaricomycetidae</taxon>
        <taxon>Agaricales</taxon>
        <taxon>Marasmiineae</taxon>
        <taxon>Mycenaceae</taxon>
        <taxon>Favolaschia</taxon>
    </lineage>
</organism>
<sequence length="328" mass="37659">MSTNADERINEPQQVSKLWFAPELVIIRAGDRVFRVFTGILKQKSSVFADMFTFPQPSSDSEAEMMDGVPVVTVYDGPAEMEVFLQAIYDSEFFMPPPKETEIEHCLAILRLAHKYDVPYLRRRALEHFDTMFPISLPEFIHRLNESEPGKLFNKSDVDEAFDALVATIAIATEVSASWLIPVVNYHLFRGWHIYDIITDGEWLTLNEDQRAVTIRAHSGLTRHWHEIFGFVSIAKTENDAQCRDWAKCNRERLSASRWINSHFNEHSTAALHILGERGWPKLCKSCLAEAKALHAAEKQKCWDELPGMFGLPGWRELEQMRKDAHGL</sequence>
<reference evidence="2 3" key="1">
    <citation type="journal article" date="2024" name="J Genomics">
        <title>Draft genome sequencing and assembly of Favolaschia claudopus CIRM-BRFM 2984 isolated from oak limbs.</title>
        <authorList>
            <person name="Navarro D."/>
            <person name="Drula E."/>
            <person name="Chaduli D."/>
            <person name="Cazenave R."/>
            <person name="Ahrendt S."/>
            <person name="Wang J."/>
            <person name="Lipzen A."/>
            <person name="Daum C."/>
            <person name="Barry K."/>
            <person name="Grigoriev I.V."/>
            <person name="Favel A."/>
            <person name="Rosso M.N."/>
            <person name="Martin F."/>
        </authorList>
    </citation>
    <scope>NUCLEOTIDE SEQUENCE [LARGE SCALE GENOMIC DNA]</scope>
    <source>
        <strain evidence="2 3">CIRM-BRFM 2984</strain>
    </source>
</reference>
<evidence type="ECO:0000313" key="3">
    <source>
        <dbReference type="Proteomes" id="UP001362999"/>
    </source>
</evidence>
<accession>A0AAW0BFK1</accession>
<dbReference type="Proteomes" id="UP001362999">
    <property type="component" value="Unassembled WGS sequence"/>
</dbReference>
<comment type="caution">
    <text evidence="2">The sequence shown here is derived from an EMBL/GenBank/DDBJ whole genome shotgun (WGS) entry which is preliminary data.</text>
</comment>